<accession>A0ABD2BGK4</accession>
<organism evidence="2 3">
    <name type="scientific">Vespula squamosa</name>
    <name type="common">Southern yellow jacket</name>
    <name type="synonym">Wasp</name>
    <dbReference type="NCBI Taxonomy" id="30214"/>
    <lineage>
        <taxon>Eukaryota</taxon>
        <taxon>Metazoa</taxon>
        <taxon>Ecdysozoa</taxon>
        <taxon>Arthropoda</taxon>
        <taxon>Hexapoda</taxon>
        <taxon>Insecta</taxon>
        <taxon>Pterygota</taxon>
        <taxon>Neoptera</taxon>
        <taxon>Endopterygota</taxon>
        <taxon>Hymenoptera</taxon>
        <taxon>Apocrita</taxon>
        <taxon>Aculeata</taxon>
        <taxon>Vespoidea</taxon>
        <taxon>Vespidae</taxon>
        <taxon>Vespinae</taxon>
        <taxon>Vespula</taxon>
    </lineage>
</organism>
<protein>
    <submittedName>
        <fullName evidence="2">Uncharacterized protein</fullName>
    </submittedName>
</protein>
<name>A0ABD2BGK4_VESSQ</name>
<evidence type="ECO:0000313" key="2">
    <source>
        <dbReference type="EMBL" id="KAL2731889.1"/>
    </source>
</evidence>
<proteinExistence type="predicted"/>
<evidence type="ECO:0000313" key="3">
    <source>
        <dbReference type="Proteomes" id="UP001607302"/>
    </source>
</evidence>
<feature type="compositionally biased region" description="Polar residues" evidence="1">
    <location>
        <begin position="1"/>
        <end position="11"/>
    </location>
</feature>
<evidence type="ECO:0000256" key="1">
    <source>
        <dbReference type="SAM" id="MobiDB-lite"/>
    </source>
</evidence>
<gene>
    <name evidence="2" type="ORF">V1478_004577</name>
</gene>
<reference evidence="2 3" key="1">
    <citation type="journal article" date="2024" name="Ann. Entomol. Soc. Am.">
        <title>Genomic analyses of the southern and eastern yellowjacket wasps (Hymenoptera: Vespidae) reveal evolutionary signatures of social life.</title>
        <authorList>
            <person name="Catto M.A."/>
            <person name="Caine P.B."/>
            <person name="Orr S.E."/>
            <person name="Hunt B.G."/>
            <person name="Goodisman M.A.D."/>
        </authorList>
    </citation>
    <scope>NUCLEOTIDE SEQUENCE [LARGE SCALE GENOMIC DNA]</scope>
    <source>
        <strain evidence="2">233</strain>
        <tissue evidence="2">Head and thorax</tissue>
    </source>
</reference>
<keyword evidence="3" id="KW-1185">Reference proteome</keyword>
<comment type="caution">
    <text evidence="2">The sequence shown here is derived from an EMBL/GenBank/DDBJ whole genome shotgun (WGS) entry which is preliminary data.</text>
</comment>
<sequence>MHSFRTLSQRPTAYDGNKDGNSHWPEIKSRKLDDCYNCYALQFEYGLDNTHTHDIILVINIVRKKVTRRCVPIEFIKSKKKPATLLQPFERTFLLRGKRKK</sequence>
<feature type="region of interest" description="Disordered" evidence="1">
    <location>
        <begin position="1"/>
        <end position="24"/>
    </location>
</feature>
<dbReference type="EMBL" id="JAUDFV010000102">
    <property type="protein sequence ID" value="KAL2731889.1"/>
    <property type="molecule type" value="Genomic_DNA"/>
</dbReference>
<dbReference type="AlphaFoldDB" id="A0ABD2BGK4"/>
<dbReference type="Proteomes" id="UP001607302">
    <property type="component" value="Unassembled WGS sequence"/>
</dbReference>